<dbReference type="PANTHER" id="PTHR23088">
    <property type="entry name" value="NITRILASE-RELATED"/>
    <property type="match status" value="1"/>
</dbReference>
<evidence type="ECO:0000259" key="2">
    <source>
        <dbReference type="PROSITE" id="PS50263"/>
    </source>
</evidence>
<evidence type="ECO:0000313" key="4">
    <source>
        <dbReference type="Proteomes" id="UP001056535"/>
    </source>
</evidence>
<gene>
    <name evidence="3" type="ORF">NF557_07945</name>
</gene>
<dbReference type="PROSITE" id="PS50263">
    <property type="entry name" value="CN_HYDROLASE"/>
    <property type="match status" value="1"/>
</dbReference>
<protein>
    <submittedName>
        <fullName evidence="3">Carbon-nitrogen family hydrolase</fullName>
    </submittedName>
</protein>
<evidence type="ECO:0000256" key="1">
    <source>
        <dbReference type="ARBA" id="ARBA00010613"/>
    </source>
</evidence>
<sequence length="269" mass="29939">MKVALVQIGSPSTESKSERIQRAEDMLHDIPSADLIVFPELWAPGYFYFDRYEENAEPLEGPVLGHARRWAKRLSAHVHVGSIIETRDGQLYNTAILLDPSGDVVQVYRKIHVFGYQSREAQLLTAGEMVTTTGTPFGRLSSTTCYDLRFPAVWEALVKEGTDMAIVPAAWPAARLHHWQLFTSVRAVENQIYVIACNAVGEQEGISLPGHSRVVDPWGDVLFEAGDEEGIYMCEVNPALVEQVRREFPVLADRQKVGTGTSAIAEWSV</sequence>
<keyword evidence="3" id="KW-0378">Hydrolase</keyword>
<feature type="domain" description="CN hydrolase" evidence="2">
    <location>
        <begin position="1"/>
        <end position="238"/>
    </location>
</feature>
<name>A0ABY4YNI0_9MICO</name>
<accession>A0ABY4YNI0</accession>
<comment type="similarity">
    <text evidence="1">Belongs to the carbon-nitrogen hydrolase superfamily. NIT1/NIT2 family.</text>
</comment>
<dbReference type="CDD" id="cd07583">
    <property type="entry name" value="nitrilase_5"/>
    <property type="match status" value="1"/>
</dbReference>
<dbReference type="Gene3D" id="3.60.110.10">
    <property type="entry name" value="Carbon-nitrogen hydrolase"/>
    <property type="match status" value="1"/>
</dbReference>
<dbReference type="InterPro" id="IPR003010">
    <property type="entry name" value="C-N_Hydrolase"/>
</dbReference>
<dbReference type="GO" id="GO:0016787">
    <property type="term" value="F:hydrolase activity"/>
    <property type="evidence" value="ECO:0007669"/>
    <property type="project" value="UniProtKB-KW"/>
</dbReference>
<evidence type="ECO:0000313" key="3">
    <source>
        <dbReference type="EMBL" id="USQ77810.1"/>
    </source>
</evidence>
<keyword evidence="4" id="KW-1185">Reference proteome</keyword>
<dbReference type="Pfam" id="PF00795">
    <property type="entry name" value="CN_hydrolase"/>
    <property type="match status" value="1"/>
</dbReference>
<proteinExistence type="inferred from homology"/>
<dbReference type="PANTHER" id="PTHR23088:SF27">
    <property type="entry name" value="DEAMINATED GLUTATHIONE AMIDASE"/>
    <property type="match status" value="1"/>
</dbReference>
<dbReference type="EMBL" id="CP099490">
    <property type="protein sequence ID" value="USQ77810.1"/>
    <property type="molecule type" value="Genomic_DNA"/>
</dbReference>
<dbReference type="SUPFAM" id="SSF56317">
    <property type="entry name" value="Carbon-nitrogen hydrolase"/>
    <property type="match status" value="1"/>
</dbReference>
<organism evidence="3 4">
    <name type="scientific">Ornithinimicrobium cryptoxanthini</name>
    <dbReference type="NCBI Taxonomy" id="2934161"/>
    <lineage>
        <taxon>Bacteria</taxon>
        <taxon>Bacillati</taxon>
        <taxon>Actinomycetota</taxon>
        <taxon>Actinomycetes</taxon>
        <taxon>Micrococcales</taxon>
        <taxon>Ornithinimicrobiaceae</taxon>
        <taxon>Ornithinimicrobium</taxon>
    </lineage>
</organism>
<dbReference type="InterPro" id="IPR036526">
    <property type="entry name" value="C-N_Hydrolase_sf"/>
</dbReference>
<reference evidence="3" key="1">
    <citation type="submission" date="2022-06" db="EMBL/GenBank/DDBJ databases">
        <title>Ornithinimicrobium JY.X270.</title>
        <authorList>
            <person name="Huang Y."/>
        </authorList>
    </citation>
    <scope>NUCLEOTIDE SEQUENCE</scope>
    <source>
        <strain evidence="3">JY.X270</strain>
    </source>
</reference>
<dbReference type="RefSeq" id="WP_252623485.1">
    <property type="nucleotide sequence ID" value="NZ_CP099490.1"/>
</dbReference>
<dbReference type="Proteomes" id="UP001056535">
    <property type="component" value="Chromosome"/>
</dbReference>